<proteinExistence type="predicted"/>
<evidence type="ECO:0000256" key="1">
    <source>
        <dbReference type="SAM" id="MobiDB-lite"/>
    </source>
</evidence>
<feature type="compositionally biased region" description="Basic residues" evidence="1">
    <location>
        <begin position="83"/>
        <end position="96"/>
    </location>
</feature>
<keyword evidence="3" id="KW-1185">Reference proteome</keyword>
<evidence type="ECO:0008006" key="4">
    <source>
        <dbReference type="Google" id="ProtNLM"/>
    </source>
</evidence>
<dbReference type="EMBL" id="JBBPBM010000006">
    <property type="protein sequence ID" value="KAK8580047.1"/>
    <property type="molecule type" value="Genomic_DNA"/>
</dbReference>
<feature type="region of interest" description="Disordered" evidence="1">
    <location>
        <begin position="163"/>
        <end position="187"/>
    </location>
</feature>
<name>A0ABR2FGI2_9ROSI</name>
<dbReference type="Proteomes" id="UP001472677">
    <property type="component" value="Unassembled WGS sequence"/>
</dbReference>
<comment type="caution">
    <text evidence="2">The sequence shown here is derived from an EMBL/GenBank/DDBJ whole genome shotgun (WGS) entry which is preliminary data.</text>
</comment>
<protein>
    <recommendedName>
        <fullName evidence="4">Syringolide-induced protein 14-1-1</fullName>
    </recommendedName>
</protein>
<accession>A0ABR2FGI2</accession>
<feature type="region of interest" description="Disordered" evidence="1">
    <location>
        <begin position="59"/>
        <end position="131"/>
    </location>
</feature>
<dbReference type="PANTHER" id="PTHR34779">
    <property type="entry name" value="OS09G0542900 PROTEIN"/>
    <property type="match status" value="1"/>
</dbReference>
<reference evidence="2 3" key="1">
    <citation type="journal article" date="2024" name="G3 (Bethesda)">
        <title>Genome assembly of Hibiscus sabdariffa L. provides insights into metabolisms of medicinal natural products.</title>
        <authorList>
            <person name="Kim T."/>
        </authorList>
    </citation>
    <scope>NUCLEOTIDE SEQUENCE [LARGE SCALE GENOMIC DNA]</scope>
    <source>
        <strain evidence="2">TK-2024</strain>
        <tissue evidence="2">Old leaves</tissue>
    </source>
</reference>
<organism evidence="2 3">
    <name type="scientific">Hibiscus sabdariffa</name>
    <name type="common">roselle</name>
    <dbReference type="NCBI Taxonomy" id="183260"/>
    <lineage>
        <taxon>Eukaryota</taxon>
        <taxon>Viridiplantae</taxon>
        <taxon>Streptophyta</taxon>
        <taxon>Embryophyta</taxon>
        <taxon>Tracheophyta</taxon>
        <taxon>Spermatophyta</taxon>
        <taxon>Magnoliopsida</taxon>
        <taxon>eudicotyledons</taxon>
        <taxon>Gunneridae</taxon>
        <taxon>Pentapetalae</taxon>
        <taxon>rosids</taxon>
        <taxon>malvids</taxon>
        <taxon>Malvales</taxon>
        <taxon>Malvaceae</taxon>
        <taxon>Malvoideae</taxon>
        <taxon>Hibiscus</taxon>
    </lineage>
</organism>
<evidence type="ECO:0000313" key="3">
    <source>
        <dbReference type="Proteomes" id="UP001472677"/>
    </source>
</evidence>
<evidence type="ECO:0000313" key="2">
    <source>
        <dbReference type="EMBL" id="KAK8580047.1"/>
    </source>
</evidence>
<feature type="compositionally biased region" description="Basic and acidic residues" evidence="1">
    <location>
        <begin position="111"/>
        <end position="125"/>
    </location>
</feature>
<dbReference type="PANTHER" id="PTHR34779:SF10">
    <property type="entry name" value="SYRINGOLIDE-INDUCED PROTEIN 14-1-1"/>
    <property type="match status" value="1"/>
</dbReference>
<sequence length="231" mass="25529">MKKEAKPRNLILKLLPKAVSAVASVGFQNPPFSPSRDKRGAGKGMLPCHFVSIIPDEARRKSKAEALETQEPTSPKVSCIGQIKHKKKIKKAKRNLKAVSESTHKYSSPTEVKKQEESSNEKDLGDGDDGAPSLCQVKRFASGRDGLASFDWTAQIAVPVEADQHRDDYSDEVGREHRDLEDDEEEEEVIVPFSCAMAVGGGGLALQPRKEINIWKRRTTNPPTPLQLKSF</sequence>
<feature type="compositionally biased region" description="Basic and acidic residues" evidence="1">
    <location>
        <begin position="163"/>
        <end position="180"/>
    </location>
</feature>
<gene>
    <name evidence="2" type="ORF">V6N12_070335</name>
</gene>
<dbReference type="InterPro" id="IPR038796">
    <property type="entry name" value="At1g76070-like"/>
</dbReference>